<dbReference type="PROSITE" id="PS50208">
    <property type="entry name" value="CASPASE_P20"/>
    <property type="match status" value="1"/>
</dbReference>
<dbReference type="InterPro" id="IPR033139">
    <property type="entry name" value="Caspase_cys_AS"/>
</dbReference>
<feature type="active site" evidence="7">
    <location>
        <position position="285"/>
    </location>
</feature>
<name>A0A1A9URS1_GLOAU</name>
<dbReference type="PANTHER" id="PTHR47901:SF8">
    <property type="entry name" value="CASPASE-3"/>
    <property type="match status" value="1"/>
</dbReference>
<evidence type="ECO:0000256" key="4">
    <source>
        <dbReference type="ARBA" id="ARBA00022801"/>
    </source>
</evidence>
<dbReference type="PIRSF" id="PIRSF038001">
    <property type="entry name" value="Caspase_ICE"/>
    <property type="match status" value="1"/>
</dbReference>
<feature type="domain" description="Caspase family p10" evidence="9">
    <location>
        <begin position="358"/>
        <end position="446"/>
    </location>
</feature>
<dbReference type="Pfam" id="PF00656">
    <property type="entry name" value="Peptidase_C14"/>
    <property type="match status" value="1"/>
</dbReference>
<keyword evidence="4" id="KW-0378">Hydrolase</keyword>
<dbReference type="InterPro" id="IPR002398">
    <property type="entry name" value="Pept_C14"/>
</dbReference>
<keyword evidence="12" id="KW-1185">Reference proteome</keyword>
<dbReference type="EnsemblMetazoa" id="GAUT013214-RA">
    <property type="protein sequence ID" value="GAUT013214-PA"/>
    <property type="gene ID" value="GAUT013214"/>
</dbReference>
<dbReference type="GO" id="GO:0006508">
    <property type="term" value="P:proteolysis"/>
    <property type="evidence" value="ECO:0007669"/>
    <property type="project" value="UniProtKB-KW"/>
</dbReference>
<dbReference type="Gene3D" id="3.40.50.1460">
    <property type="match status" value="1"/>
</dbReference>
<dbReference type="Proteomes" id="UP000078200">
    <property type="component" value="Unassembled WGS sequence"/>
</dbReference>
<dbReference type="PRINTS" id="PR00376">
    <property type="entry name" value="IL1BCENZYME"/>
</dbReference>
<keyword evidence="2" id="KW-0645">Protease</keyword>
<proteinExistence type="inferred from homology"/>
<evidence type="ECO:0000256" key="3">
    <source>
        <dbReference type="ARBA" id="ARBA00022703"/>
    </source>
</evidence>
<feature type="domain" description="Caspase family p20" evidence="10">
    <location>
        <begin position="208"/>
        <end position="337"/>
    </location>
</feature>
<feature type="active site" evidence="7">
    <location>
        <position position="333"/>
    </location>
</feature>
<dbReference type="InterPro" id="IPR029030">
    <property type="entry name" value="Caspase-like_dom_sf"/>
</dbReference>
<dbReference type="PROSITE" id="PS50207">
    <property type="entry name" value="CASPASE_P10"/>
    <property type="match status" value="1"/>
</dbReference>
<organism evidence="11 12">
    <name type="scientific">Glossina austeni</name>
    <name type="common">Savannah tsetse fly</name>
    <dbReference type="NCBI Taxonomy" id="7395"/>
    <lineage>
        <taxon>Eukaryota</taxon>
        <taxon>Metazoa</taxon>
        <taxon>Ecdysozoa</taxon>
        <taxon>Arthropoda</taxon>
        <taxon>Hexapoda</taxon>
        <taxon>Insecta</taxon>
        <taxon>Pterygota</taxon>
        <taxon>Neoptera</taxon>
        <taxon>Endopterygota</taxon>
        <taxon>Diptera</taxon>
        <taxon>Brachycera</taxon>
        <taxon>Muscomorpha</taxon>
        <taxon>Hippoboscoidea</taxon>
        <taxon>Glossinidae</taxon>
        <taxon>Glossina</taxon>
    </lineage>
</organism>
<dbReference type="STRING" id="7395.A0A1A9URS1"/>
<dbReference type="SUPFAM" id="SSF52129">
    <property type="entry name" value="Caspase-like"/>
    <property type="match status" value="1"/>
</dbReference>
<evidence type="ECO:0000256" key="2">
    <source>
        <dbReference type="ARBA" id="ARBA00022670"/>
    </source>
</evidence>
<evidence type="ECO:0000256" key="5">
    <source>
        <dbReference type="ARBA" id="ARBA00022807"/>
    </source>
</evidence>
<dbReference type="GO" id="GO:0004197">
    <property type="term" value="F:cysteine-type endopeptidase activity"/>
    <property type="evidence" value="ECO:0007669"/>
    <property type="project" value="InterPro"/>
</dbReference>
<dbReference type="InterPro" id="IPR015917">
    <property type="entry name" value="Pept_C14A"/>
</dbReference>
<dbReference type="PROSITE" id="PS01122">
    <property type="entry name" value="CASPASE_CYS"/>
    <property type="match status" value="1"/>
</dbReference>
<dbReference type="AlphaFoldDB" id="A0A1A9URS1"/>
<keyword evidence="6" id="KW-0865">Zymogen</keyword>
<evidence type="ECO:0000313" key="12">
    <source>
        <dbReference type="Proteomes" id="UP000078200"/>
    </source>
</evidence>
<dbReference type="GO" id="GO:0006915">
    <property type="term" value="P:apoptotic process"/>
    <property type="evidence" value="ECO:0007669"/>
    <property type="project" value="UniProtKB-KW"/>
</dbReference>
<evidence type="ECO:0000256" key="7">
    <source>
        <dbReference type="PIRSR" id="PIRSR038001-1"/>
    </source>
</evidence>
<dbReference type="InterPro" id="IPR011600">
    <property type="entry name" value="Pept_C14_caspase"/>
</dbReference>
<dbReference type="VEuPathDB" id="VectorBase:GAUT013214"/>
<sequence>MDDKHRANIIENTDKLINRTEYEKLAHACKAKGLLSPIMLQNLEKIEPDMCVNWSEDEKQYERHKRLFIKITKRGPTAYQELRMILADLKYDSALCVLNAMDDDSRMRSIQKREDQKYERQLSGIRECEALITTNGNNNNNSNDMHCIDRSDGAKKELNISKSNCSNEIMLEEFTDEIYPKMRLDVKKSTAVHTHQKLGTYPMQSQYNRGVFFMVNIIDFLSNDEPRRGAEGDAESLLFLFRELGFKLFSYTNISQSDFFKLLDALLNSKYTTNTECFVMALMTHGTRDDDGFERVTFHDGSIVKVEDIERYFHNHICRNLQNKPKIFIFPFCRGNIADMGIKGKIQTDSVSYISGNAKTNIPQLSDVFICYAASPGFKSHRDVEAGSWYIQKFVEMMAANAHDTSFEEIVKMIQAETSKLRTVDGHLQTANSVNMGFNKALFFNPGVWLD</sequence>
<dbReference type="SMART" id="SM00115">
    <property type="entry name" value="CASc"/>
    <property type="match status" value="1"/>
</dbReference>
<reference evidence="11" key="1">
    <citation type="submission" date="2020-05" db="UniProtKB">
        <authorList>
            <consortium name="EnsemblMetazoa"/>
        </authorList>
    </citation>
    <scope>IDENTIFICATION</scope>
    <source>
        <strain evidence="11">TTRI</strain>
    </source>
</reference>
<comment type="similarity">
    <text evidence="1 8">Belongs to the peptidase C14A family.</text>
</comment>
<keyword evidence="5" id="KW-0788">Thiol protease</keyword>
<accession>A0A1A9URS1</accession>
<dbReference type="PANTHER" id="PTHR47901">
    <property type="entry name" value="CASPASE RECRUITMENT DOMAIN-CONTAINING PROTEIN 18"/>
    <property type="match status" value="1"/>
</dbReference>
<evidence type="ECO:0000259" key="10">
    <source>
        <dbReference type="PROSITE" id="PS50208"/>
    </source>
</evidence>
<evidence type="ECO:0000256" key="8">
    <source>
        <dbReference type="RuleBase" id="RU003971"/>
    </source>
</evidence>
<dbReference type="Gene3D" id="1.10.533.10">
    <property type="entry name" value="Death Domain, Fas"/>
    <property type="match status" value="1"/>
</dbReference>
<protein>
    <submittedName>
        <fullName evidence="11">Caspase</fullName>
    </submittedName>
</protein>
<evidence type="ECO:0000256" key="1">
    <source>
        <dbReference type="ARBA" id="ARBA00010134"/>
    </source>
</evidence>
<dbReference type="InterPro" id="IPR002138">
    <property type="entry name" value="Pept_C14_p10"/>
</dbReference>
<keyword evidence="3" id="KW-0053">Apoptosis</keyword>
<evidence type="ECO:0000256" key="6">
    <source>
        <dbReference type="ARBA" id="ARBA00023145"/>
    </source>
</evidence>
<dbReference type="InterPro" id="IPR001309">
    <property type="entry name" value="Pept_C14_p20"/>
</dbReference>
<evidence type="ECO:0000313" key="11">
    <source>
        <dbReference type="EnsemblMetazoa" id="GAUT013214-PA"/>
    </source>
</evidence>
<evidence type="ECO:0000259" key="9">
    <source>
        <dbReference type="PROSITE" id="PS50207"/>
    </source>
</evidence>
<dbReference type="InterPro" id="IPR011029">
    <property type="entry name" value="DEATH-like_dom_sf"/>
</dbReference>